<protein>
    <submittedName>
        <fullName evidence="1">Tail fiber protein</fullName>
    </submittedName>
</protein>
<dbReference type="EMBL" id="MK867354">
    <property type="protein sequence ID" value="QFG06489.1"/>
    <property type="molecule type" value="Genomic_DNA"/>
</dbReference>
<gene>
    <name evidence="1" type="ORF">SSCSM1_225</name>
</gene>
<sequence>MGLSRLDNFLKSTKGEILYVDPSSLDSTDSIENKGNSLARPFKTIQRALLEAARFSYQAGENNDRFGKTTILLYPGEHVVDNRPGWIPIHDQVANTYRLRSGTTSDDFPPLDVNSNFDLDSPNNALYKLNSIHGGVIIPRGTSLVGLDLRKTKIIPKYVPNPENDQIERSAIFRVTGACYMWQFSIFDGDQTGTVYKDYTNNSFVPNFSHHKLTVFEYADGVNPVSINDDFLVYDDTNTDLDMFYQKVGFAYGKPSGREVSPDYPSDSLDIEPKVDEYRIVGSTGAEVGITSIKAGDGAISSTEITVTLENEVPGLDVNTPIRIEGIADEGYDGQFAVFEVLSTTEIKYQVSVPPTNPLPATTSGATLNISVDTVTSASPYIFNISLRSVYGMCGLHADGSKATGFKSMVLAQYTGIGLQKDDNAFVKYNSSTGLYEGTLAAGNENIHTDSNARFKPEYENHHIKCSNNALLQIVSVFAIGFNNHFLLESGGDASITNSNSNFGAKALVSRGFRPDAFPRDDIGYISHFVTPKEIESVEGGIEFLGIDVGVTTSVGIATTSKLFLYGEDNLDVPPATVIDGYRIGSKKDEALKVLLASGNEIETYHSQVVMPSTEGTANEKISEKIHKVKQSNDINVIVSNTLTLEENHTFLNGETIRIISENGGLPDGITEDKIYYAITTAIAPNPALGANQLKIAATLNDANNDVPITINNTGGILSIVSRVSDKSAGDLGHPVQWDETQQQWYVNVSTGSTDVSIYKQLWMRGVAELGETTPRTFVLRKPTDRNVEGSLYKVRYVLPKDSPTLGRPPVDGFVIQESNNIDGTSNSEVEKYLSFDSQTLSNSTEFRNFKFIADAEWSSVDSKATIRTEIPHNLNAGAQVEITNVYSGFNTTGKDNNGFNGTFIVDSVENRKEFKIGIAVNPGDFTSDTSIRNQNLPKLKKKKNSGTFLVYKSDEIQPYVQNEQDGVYHLTIINSSNTPTVSPFTGVKLLQPLDNLYPEYDRDNPSSDPDPARCFAVPDPIGKVVINDPEKSITKETVISTLENNGVGFAVTDILSEDAIDGYRHTVYTSADHGLNRVIEVEIVDPGTNYGSGIGITENLYNAQLVGFAGSVTGSNATARVQVSSAGTLANVQIIDGGSSYGIGNTMSVVGIATTSGHTTGSVRVTKIYDNVGDSVTIERISDLYHGYNTTYQINSIDVGESNSFDVVSATAVGIGSTISGIGNKNSSLGYAYLNGKAYAISASDYTPATGIATFTTGINAHGLQVNDKIYIGGATGDSVLFNGEYLIERTDSLTSLVVNVGVSTLTTITLGGSPTIFSTTLNSKGGEITVGDESYSSRLSIPYGNLQGTLALAMTKVDSNMNVTDLDDLDLEIGDYILVNDEIMRVKQTVVGNPVKVYRGLLGTQAESHVSGSVFRRINARPIEFRRHSIIRASGHTFEYLGYGPGNYSTAFPDRHDRQLSAAEEVLSQSFTEEGGFVVYTGMNSDGDFYISNKRVITTAGDEEVFSTPRPRFRGESKTIPDTKLGFNVIKASEVNVSEAVRVDGGEDKTTISQFDGPLLVNNKLTVTSNKGLESPSLFLQGDETVSRKYTVGVTQPASSVELVGEGAGNPGDIIFNGNPFKGQNAGWVYTTDNDWYPWGAISNKTDVFEIGGYFIGTFTGDGSGLYDVSDIWAIDATGIHTTRNVGFGSTNSSKADVSMYVQGNAEIRGTMKVFEIIENTTLDNATVLGIGTTVINVDLDTSSIYYYTQDAGANWAVNMRARAGLALTDFLEVSESITVAITTKQGGTPYYNDEVYIDDIRMSPRYYGSLTINTGNANSLDLYTYVLVRKSNTGDPVTDFDVLYSQSQYQ</sequence>
<keyword evidence="2" id="KW-1185">Reference proteome</keyword>
<proteinExistence type="predicted"/>
<accession>A0A6M2ZI78</accession>
<evidence type="ECO:0000313" key="1">
    <source>
        <dbReference type="EMBL" id="QFG06489.1"/>
    </source>
</evidence>
<name>A0A6M2ZI78_9CAUD</name>
<reference evidence="1" key="1">
    <citation type="submission" date="2019-04" db="EMBL/GenBank/DDBJ databases">
        <title>Genomic and proteomic characterization of cyanophage S-SCSM1 provides new insights into understanding the viral gene diversity and phage-host interactions.</title>
        <authorList>
            <person name="Wang Q."/>
            <person name="Xu Y."/>
            <person name="Jiao N."/>
            <person name="Zhang R."/>
        </authorList>
    </citation>
    <scope>NUCLEOTIDE SEQUENCE [LARGE SCALE GENOMIC DNA]</scope>
</reference>
<organism evidence="1 2">
    <name type="scientific">Synechococcus phage S-SCSM1</name>
    <dbReference type="NCBI Taxonomy" id="2588487"/>
    <lineage>
        <taxon>Viruses</taxon>
        <taxon>Duplodnaviria</taxon>
        <taxon>Heunggongvirae</taxon>
        <taxon>Uroviricota</taxon>
        <taxon>Caudoviricetes</taxon>
        <taxon>Pantevenvirales</taxon>
        <taxon>Kyanoviridae</taxon>
        <taxon>Zhoulongquanvirus</taxon>
        <taxon>Zhoulongquanvirus esscess</taxon>
    </lineage>
</organism>
<evidence type="ECO:0000313" key="2">
    <source>
        <dbReference type="Proteomes" id="UP000515683"/>
    </source>
</evidence>
<dbReference type="Proteomes" id="UP000515683">
    <property type="component" value="Segment"/>
</dbReference>